<dbReference type="Proteomes" id="UP000003254">
    <property type="component" value="Unassembled WGS sequence"/>
</dbReference>
<keyword evidence="2" id="KW-1185">Reference proteome</keyword>
<organism evidence="1 2">
    <name type="scientific">[Ruminococcus] lactaris ATCC 29176</name>
    <dbReference type="NCBI Taxonomy" id="471875"/>
    <lineage>
        <taxon>Bacteria</taxon>
        <taxon>Bacillati</taxon>
        <taxon>Bacillota</taxon>
        <taxon>Clostridia</taxon>
        <taxon>Lachnospirales</taxon>
        <taxon>Lachnospiraceae</taxon>
        <taxon>Mediterraneibacter</taxon>
    </lineage>
</organism>
<sequence>MKKGEKMQKDKNRTVKIRFKLTKMQETIDEMSKVVYNSN</sequence>
<gene>
    <name evidence="1" type="ORF">RUMLAC_00803</name>
</gene>
<protein>
    <submittedName>
        <fullName evidence="1">Uncharacterized protein</fullName>
    </submittedName>
</protein>
<dbReference type="HOGENOM" id="CLU_3316460_0_0_9"/>
<evidence type="ECO:0000313" key="1">
    <source>
        <dbReference type="EMBL" id="EDY33423.1"/>
    </source>
</evidence>
<comment type="caution">
    <text evidence="1">The sequence shown here is derived from an EMBL/GenBank/DDBJ whole genome shotgun (WGS) entry which is preliminary data.</text>
</comment>
<proteinExistence type="predicted"/>
<dbReference type="EMBL" id="ABOU02000026">
    <property type="protein sequence ID" value="EDY33423.1"/>
    <property type="molecule type" value="Genomic_DNA"/>
</dbReference>
<reference evidence="1 2" key="1">
    <citation type="submission" date="2008-08" db="EMBL/GenBank/DDBJ databases">
        <title>Draft genome sequence of Ruminococcus lactaris ATCC 29176.</title>
        <authorList>
            <person name="Sudarsanam P."/>
            <person name="Ley R."/>
            <person name="Guruge J."/>
            <person name="Turnbaugh P.J."/>
            <person name="Mahowald M."/>
            <person name="Liep D."/>
            <person name="Gordon J."/>
        </authorList>
    </citation>
    <scope>NUCLEOTIDE SEQUENCE [LARGE SCALE GENOMIC DNA]</scope>
    <source>
        <strain evidence="1 2">ATCC 29176</strain>
    </source>
</reference>
<dbReference type="AlphaFoldDB" id="B5CMW8"/>
<name>B5CMW8_9FIRM</name>
<reference evidence="1 2" key="2">
    <citation type="submission" date="2008-08" db="EMBL/GenBank/DDBJ databases">
        <authorList>
            <person name="Fulton L."/>
            <person name="Clifton S."/>
            <person name="Fulton B."/>
            <person name="Xu J."/>
            <person name="Minx P."/>
            <person name="Pepin K.H."/>
            <person name="Johnson M."/>
            <person name="Bhonagiri V."/>
            <person name="Nash W.E."/>
            <person name="Mardis E.R."/>
            <person name="Wilson R.K."/>
        </authorList>
    </citation>
    <scope>NUCLEOTIDE SEQUENCE [LARGE SCALE GENOMIC DNA]</scope>
    <source>
        <strain evidence="1 2">ATCC 29176</strain>
    </source>
</reference>
<accession>B5CMW8</accession>
<evidence type="ECO:0000313" key="2">
    <source>
        <dbReference type="Proteomes" id="UP000003254"/>
    </source>
</evidence>